<dbReference type="PROSITE" id="PS01186">
    <property type="entry name" value="EGF_2"/>
    <property type="match status" value="1"/>
</dbReference>
<dbReference type="Gene3D" id="2.10.25.10">
    <property type="entry name" value="Laminin"/>
    <property type="match status" value="1"/>
</dbReference>
<sequence>MMGGRKIRQALFKVMMLLFSEAFAHIYTRACDHNPCENDGICTLVNGVNQCTCVHGFQGEKCEDLKMEVFCGDTDIKVLISKDYFDWNNITANSIYLAEKPCKAISEVINGEEYYSISTRHNQCGTALLSNGTHIMFRNGVQTGDENGIITRIPSLGIDFVCVYPRQSVAQFKFPLQPMTALAVVKVQEGTLVVSMNLYKSSSYETLYDEFIYLALSDRLYFSLKTEGLNFILTINECWSTPRQNPSYQVRHDIIKNRCPADDTVQYHNKIGNETVANFSLQMFRFIKYPVVFLHCQVGICILENPEICVVNCPSDRTSKKQKRSVNGQVLLTYGPINWSPSEEHVHKAGKPDLMAAAVPGIAVVTVMMFLLLAIAIVKLMKN</sequence>
<dbReference type="PANTHER" id="PTHR14002:SF53">
    <property type="entry name" value="UROMODULIN"/>
    <property type="match status" value="1"/>
</dbReference>
<keyword evidence="1 5" id="KW-0732">Signal</keyword>
<dbReference type="PANTHER" id="PTHR14002">
    <property type="entry name" value="ENDOGLIN/TGF-BETA RECEPTOR TYPE III"/>
    <property type="match status" value="1"/>
</dbReference>
<reference evidence="8" key="4">
    <citation type="submission" date="2025-08" db="UniProtKB">
        <authorList>
            <consortium name="Ensembl"/>
        </authorList>
    </citation>
    <scope>IDENTIFICATION</scope>
</reference>
<feature type="disulfide bond" evidence="3">
    <location>
        <begin position="53"/>
        <end position="62"/>
    </location>
</feature>
<reference evidence="9" key="1">
    <citation type="journal article" date="2006" name="Science">
        <title>Ancient noncoding elements conserved in the human genome.</title>
        <authorList>
            <person name="Venkatesh B."/>
            <person name="Kirkness E.F."/>
            <person name="Loh Y.H."/>
            <person name="Halpern A.L."/>
            <person name="Lee A.P."/>
            <person name="Johnson J."/>
            <person name="Dandona N."/>
            <person name="Viswanathan L.D."/>
            <person name="Tay A."/>
            <person name="Venter J.C."/>
            <person name="Strausberg R.L."/>
            <person name="Brenner S."/>
        </authorList>
    </citation>
    <scope>NUCLEOTIDE SEQUENCE [LARGE SCALE GENOMIC DNA]</scope>
</reference>
<feature type="transmembrane region" description="Helical" evidence="4">
    <location>
        <begin position="354"/>
        <end position="378"/>
    </location>
</feature>
<dbReference type="OMA" id="CIYAYKR"/>
<dbReference type="Ensembl" id="ENSCMIT00000014401.1">
    <property type="protein sequence ID" value="ENSCMIP00000014096.1"/>
    <property type="gene ID" value="ENSCMIG00000007024.1"/>
</dbReference>
<dbReference type="PROSITE" id="PS50026">
    <property type="entry name" value="EGF_3"/>
    <property type="match status" value="1"/>
</dbReference>
<reference evidence="8" key="5">
    <citation type="submission" date="2025-09" db="UniProtKB">
        <authorList>
            <consortium name="Ensembl"/>
        </authorList>
    </citation>
    <scope>IDENTIFICATION</scope>
</reference>
<dbReference type="PROSITE" id="PS00022">
    <property type="entry name" value="EGF_1"/>
    <property type="match status" value="1"/>
</dbReference>
<comment type="caution">
    <text evidence="3">Lacks conserved residue(s) required for the propagation of feature annotation.</text>
</comment>
<feature type="domain" description="ZP" evidence="7">
    <location>
        <begin position="70"/>
        <end position="320"/>
    </location>
</feature>
<evidence type="ECO:0000256" key="1">
    <source>
        <dbReference type="ARBA" id="ARBA00022729"/>
    </source>
</evidence>
<evidence type="ECO:0000313" key="8">
    <source>
        <dbReference type="Ensembl" id="ENSCMIP00000014096.1"/>
    </source>
</evidence>
<dbReference type="InterPro" id="IPR001507">
    <property type="entry name" value="ZP_dom"/>
</dbReference>
<accession>A0A4W3HDY6</accession>
<evidence type="ECO:0000313" key="9">
    <source>
        <dbReference type="Proteomes" id="UP000314986"/>
    </source>
</evidence>
<dbReference type="Gene3D" id="2.60.40.3210">
    <property type="entry name" value="Zona pellucida, ZP-N domain"/>
    <property type="match status" value="1"/>
</dbReference>
<proteinExistence type="predicted"/>
<keyword evidence="4" id="KW-1133">Transmembrane helix</keyword>
<dbReference type="SUPFAM" id="SSF57196">
    <property type="entry name" value="EGF/Laminin"/>
    <property type="match status" value="1"/>
</dbReference>
<feature type="chain" id="PRO_5021430619" evidence="5">
    <location>
        <begin position="25"/>
        <end position="383"/>
    </location>
</feature>
<dbReference type="Pfam" id="PF23344">
    <property type="entry name" value="ZP-N"/>
    <property type="match status" value="1"/>
</dbReference>
<dbReference type="Gene3D" id="2.60.40.4100">
    <property type="entry name" value="Zona pellucida, ZP-C domain"/>
    <property type="match status" value="1"/>
</dbReference>
<dbReference type="PROSITE" id="PS51034">
    <property type="entry name" value="ZP_2"/>
    <property type="match status" value="1"/>
</dbReference>
<evidence type="ECO:0000256" key="4">
    <source>
        <dbReference type="SAM" id="Phobius"/>
    </source>
</evidence>
<dbReference type="InParanoid" id="A0A4W3HDY6"/>
<dbReference type="GeneTree" id="ENSGT00940000156038"/>
<evidence type="ECO:0000256" key="3">
    <source>
        <dbReference type="PROSITE-ProRule" id="PRU00076"/>
    </source>
</evidence>
<feature type="signal peptide" evidence="5">
    <location>
        <begin position="1"/>
        <end position="24"/>
    </location>
</feature>
<keyword evidence="9" id="KW-1185">Reference proteome</keyword>
<evidence type="ECO:0000256" key="2">
    <source>
        <dbReference type="ARBA" id="ARBA00023157"/>
    </source>
</evidence>
<feature type="domain" description="EGF-like" evidence="6">
    <location>
        <begin position="27"/>
        <end position="63"/>
    </location>
</feature>
<dbReference type="Pfam" id="PF00100">
    <property type="entry name" value="Zona_pellucida"/>
    <property type="match status" value="1"/>
</dbReference>
<dbReference type="STRING" id="7868.ENSCMIP00000014096"/>
<keyword evidence="4" id="KW-0472">Membrane</keyword>
<evidence type="ECO:0000256" key="5">
    <source>
        <dbReference type="SAM" id="SignalP"/>
    </source>
</evidence>
<name>A0A4W3HDY6_CALMI</name>
<dbReference type="SMART" id="SM00241">
    <property type="entry name" value="ZP"/>
    <property type="match status" value="1"/>
</dbReference>
<dbReference type="CDD" id="cd00053">
    <property type="entry name" value="EGF"/>
    <property type="match status" value="1"/>
</dbReference>
<dbReference type="AlphaFoldDB" id="A0A4W3HDY6"/>
<evidence type="ECO:0000259" key="6">
    <source>
        <dbReference type="PROSITE" id="PS50026"/>
    </source>
</evidence>
<reference evidence="9" key="2">
    <citation type="journal article" date="2007" name="PLoS Biol.">
        <title>Survey sequencing and comparative analysis of the elephant shark (Callorhinchus milii) genome.</title>
        <authorList>
            <person name="Venkatesh B."/>
            <person name="Kirkness E.F."/>
            <person name="Loh Y.H."/>
            <person name="Halpern A.L."/>
            <person name="Lee A.P."/>
            <person name="Johnson J."/>
            <person name="Dandona N."/>
            <person name="Viswanathan L.D."/>
            <person name="Tay A."/>
            <person name="Venter J.C."/>
            <person name="Strausberg R.L."/>
            <person name="Brenner S."/>
        </authorList>
    </citation>
    <scope>NUCLEOTIDE SEQUENCE [LARGE SCALE GENOMIC DNA]</scope>
</reference>
<evidence type="ECO:0000259" key="7">
    <source>
        <dbReference type="PROSITE" id="PS51034"/>
    </source>
</evidence>
<dbReference type="InterPro" id="IPR055355">
    <property type="entry name" value="ZP-C"/>
</dbReference>
<dbReference type="InterPro" id="IPR055356">
    <property type="entry name" value="ZP-N"/>
</dbReference>
<dbReference type="Proteomes" id="UP000314986">
    <property type="component" value="Unassembled WGS sequence"/>
</dbReference>
<dbReference type="InterPro" id="IPR042235">
    <property type="entry name" value="ZP-C_dom"/>
</dbReference>
<organism evidence="8 9">
    <name type="scientific">Callorhinchus milii</name>
    <name type="common">Ghost shark</name>
    <dbReference type="NCBI Taxonomy" id="7868"/>
    <lineage>
        <taxon>Eukaryota</taxon>
        <taxon>Metazoa</taxon>
        <taxon>Chordata</taxon>
        <taxon>Craniata</taxon>
        <taxon>Vertebrata</taxon>
        <taxon>Chondrichthyes</taxon>
        <taxon>Holocephali</taxon>
        <taxon>Chimaeriformes</taxon>
        <taxon>Callorhinchidae</taxon>
        <taxon>Callorhinchus</taxon>
    </lineage>
</organism>
<protein>
    <submittedName>
        <fullName evidence="8">Pancreatic secretory granule membrane major glycoprotein GP2-like</fullName>
    </submittedName>
</protein>
<dbReference type="InterPro" id="IPR000742">
    <property type="entry name" value="EGF"/>
</dbReference>
<keyword evidence="4" id="KW-0812">Transmembrane</keyword>
<reference evidence="9" key="3">
    <citation type="journal article" date="2014" name="Nature">
        <title>Elephant shark genome provides unique insights into gnathostome evolution.</title>
        <authorList>
            <consortium name="International Elephant Shark Genome Sequencing Consortium"/>
            <person name="Venkatesh B."/>
            <person name="Lee A.P."/>
            <person name="Ravi V."/>
            <person name="Maurya A.K."/>
            <person name="Lian M.M."/>
            <person name="Swann J.B."/>
            <person name="Ohta Y."/>
            <person name="Flajnik M.F."/>
            <person name="Sutoh Y."/>
            <person name="Kasahara M."/>
            <person name="Hoon S."/>
            <person name="Gangu V."/>
            <person name="Roy S.W."/>
            <person name="Irimia M."/>
            <person name="Korzh V."/>
            <person name="Kondrychyn I."/>
            <person name="Lim Z.W."/>
            <person name="Tay B.H."/>
            <person name="Tohari S."/>
            <person name="Kong K.W."/>
            <person name="Ho S."/>
            <person name="Lorente-Galdos B."/>
            <person name="Quilez J."/>
            <person name="Marques-Bonet T."/>
            <person name="Raney B.J."/>
            <person name="Ingham P.W."/>
            <person name="Tay A."/>
            <person name="Hillier L.W."/>
            <person name="Minx P."/>
            <person name="Boehm T."/>
            <person name="Wilson R.K."/>
            <person name="Brenner S."/>
            <person name="Warren W.C."/>
        </authorList>
    </citation>
    <scope>NUCLEOTIDE SEQUENCE [LARGE SCALE GENOMIC DNA]</scope>
</reference>
<keyword evidence="3" id="KW-0245">EGF-like domain</keyword>
<keyword evidence="2 3" id="KW-1015">Disulfide bond</keyword>